<dbReference type="PANTHER" id="PTHR43433">
    <property type="entry name" value="HYDROLASE, ALPHA/BETA FOLD FAMILY PROTEIN"/>
    <property type="match status" value="1"/>
</dbReference>
<dbReference type="InterPro" id="IPR000073">
    <property type="entry name" value="AB_hydrolase_1"/>
</dbReference>
<dbReference type="RefSeq" id="WP_397712905.1">
    <property type="nucleotide sequence ID" value="NZ_JBIRGN010000003.1"/>
</dbReference>
<dbReference type="PANTHER" id="PTHR43433:SF5">
    <property type="entry name" value="AB HYDROLASE-1 DOMAIN-CONTAINING PROTEIN"/>
    <property type="match status" value="1"/>
</dbReference>
<dbReference type="Gene3D" id="3.40.50.1820">
    <property type="entry name" value="alpha/beta hydrolase"/>
    <property type="match status" value="1"/>
</dbReference>
<keyword evidence="3" id="KW-1185">Reference proteome</keyword>
<organism evidence="2 3">
    <name type="scientific">Streptomyces longisporoflavus</name>
    <dbReference type="NCBI Taxonomy" id="28044"/>
    <lineage>
        <taxon>Bacteria</taxon>
        <taxon>Bacillati</taxon>
        <taxon>Actinomycetota</taxon>
        <taxon>Actinomycetes</taxon>
        <taxon>Kitasatosporales</taxon>
        <taxon>Streptomycetaceae</taxon>
        <taxon>Streptomyces</taxon>
    </lineage>
</organism>
<evidence type="ECO:0000313" key="2">
    <source>
        <dbReference type="EMBL" id="MFH8547044.1"/>
    </source>
</evidence>
<gene>
    <name evidence="2" type="ORF">ACH4F9_18750</name>
</gene>
<sequence length="249" mass="26630">MPRTGPPQPLPLVVVPGMLCDPSLWAQVDFPEGHPVLHIELGRPDIGALADDLLAGVSGPFIVVGLSLGAIVAFEALRRSPERIAGLCLMSTNAEAPRPEQYAAWRAMEGLIDDGRFADVIEQTLPGMFPTPRPPSESAERYRRMALAVGPDAARAQLAAQSTRRDAIDALRGAKCPAVVLSGTRDALCPPDFHQVIASALPDAELREVPDAGHLLPWQEPSAVSDALRDLLGRVRETRPPACPTRPTS</sequence>
<dbReference type="InterPro" id="IPR050471">
    <property type="entry name" value="AB_hydrolase"/>
</dbReference>
<dbReference type="InterPro" id="IPR029058">
    <property type="entry name" value="AB_hydrolase_fold"/>
</dbReference>
<reference evidence="2 3" key="1">
    <citation type="submission" date="2024-10" db="EMBL/GenBank/DDBJ databases">
        <title>The Natural Products Discovery Center: Release of the First 8490 Sequenced Strains for Exploring Actinobacteria Biosynthetic Diversity.</title>
        <authorList>
            <person name="Kalkreuter E."/>
            <person name="Kautsar S.A."/>
            <person name="Yang D."/>
            <person name="Bader C.D."/>
            <person name="Teijaro C.N."/>
            <person name="Fluegel L."/>
            <person name="Davis C.M."/>
            <person name="Simpson J.R."/>
            <person name="Lauterbach L."/>
            <person name="Steele A.D."/>
            <person name="Gui C."/>
            <person name="Meng S."/>
            <person name="Li G."/>
            <person name="Viehrig K."/>
            <person name="Ye F."/>
            <person name="Su P."/>
            <person name="Kiefer A.F."/>
            <person name="Nichols A."/>
            <person name="Cepeda A.J."/>
            <person name="Yan W."/>
            <person name="Fan B."/>
            <person name="Jiang Y."/>
            <person name="Adhikari A."/>
            <person name="Zheng C.-J."/>
            <person name="Schuster L."/>
            <person name="Cowan T.M."/>
            <person name="Smanski M.J."/>
            <person name="Chevrette M.G."/>
            <person name="De Carvalho L.P.S."/>
            <person name="Shen B."/>
        </authorList>
    </citation>
    <scope>NUCLEOTIDE SEQUENCE [LARGE SCALE GENOMIC DNA]</scope>
    <source>
        <strain evidence="2 3">NPDC017990</strain>
    </source>
</reference>
<dbReference type="Pfam" id="PF12697">
    <property type="entry name" value="Abhydrolase_6"/>
    <property type="match status" value="1"/>
</dbReference>
<name>A0ABW7QS88_9ACTN</name>
<comment type="caution">
    <text evidence="2">The sequence shown here is derived from an EMBL/GenBank/DDBJ whole genome shotgun (WGS) entry which is preliminary data.</text>
</comment>
<feature type="domain" description="AB hydrolase-1" evidence="1">
    <location>
        <begin position="13"/>
        <end position="227"/>
    </location>
</feature>
<evidence type="ECO:0000259" key="1">
    <source>
        <dbReference type="Pfam" id="PF12697"/>
    </source>
</evidence>
<proteinExistence type="predicted"/>
<dbReference type="GO" id="GO:0016787">
    <property type="term" value="F:hydrolase activity"/>
    <property type="evidence" value="ECO:0007669"/>
    <property type="project" value="UniProtKB-KW"/>
</dbReference>
<evidence type="ECO:0000313" key="3">
    <source>
        <dbReference type="Proteomes" id="UP001610818"/>
    </source>
</evidence>
<protein>
    <submittedName>
        <fullName evidence="2">Alpha/beta fold hydrolase</fullName>
    </submittedName>
</protein>
<dbReference type="Proteomes" id="UP001610818">
    <property type="component" value="Unassembled WGS sequence"/>
</dbReference>
<keyword evidence="2" id="KW-0378">Hydrolase</keyword>
<dbReference type="EMBL" id="JBIRGQ010000003">
    <property type="protein sequence ID" value="MFH8547044.1"/>
    <property type="molecule type" value="Genomic_DNA"/>
</dbReference>
<dbReference type="SUPFAM" id="SSF53474">
    <property type="entry name" value="alpha/beta-Hydrolases"/>
    <property type="match status" value="1"/>
</dbReference>
<accession>A0ABW7QS88</accession>